<feature type="transmembrane region" description="Helical" evidence="1">
    <location>
        <begin position="211"/>
        <end position="227"/>
    </location>
</feature>
<dbReference type="Proteomes" id="UP001500325">
    <property type="component" value="Unassembled WGS sequence"/>
</dbReference>
<dbReference type="InterPro" id="IPR058983">
    <property type="entry name" value="AftB_C"/>
</dbReference>
<keyword evidence="4" id="KW-1185">Reference proteome</keyword>
<comment type="caution">
    <text evidence="3">The sequence shown here is derived from an EMBL/GenBank/DDBJ whole genome shotgun (WGS) entry which is preliminary data.</text>
</comment>
<keyword evidence="1" id="KW-0812">Transmembrane</keyword>
<feature type="transmembrane region" description="Helical" evidence="1">
    <location>
        <begin position="288"/>
        <end position="306"/>
    </location>
</feature>
<gene>
    <name evidence="3" type="primary">aftB</name>
    <name evidence="3" type="ORF">GCM10023215_26070</name>
</gene>
<feature type="transmembrane region" description="Helical" evidence="1">
    <location>
        <begin position="188"/>
        <end position="205"/>
    </location>
</feature>
<feature type="domain" description="Terminal beta-(1-&gt;2)-arabinofuranosyltransferase C-terminal" evidence="2">
    <location>
        <begin position="464"/>
        <end position="572"/>
    </location>
</feature>
<dbReference type="Pfam" id="PF26371">
    <property type="entry name" value="AftB_C"/>
    <property type="match status" value="1"/>
</dbReference>
<evidence type="ECO:0000259" key="2">
    <source>
        <dbReference type="Pfam" id="PF26371"/>
    </source>
</evidence>
<feature type="transmembrane region" description="Helical" evidence="1">
    <location>
        <begin position="234"/>
        <end position="251"/>
    </location>
</feature>
<proteinExistence type="predicted"/>
<protein>
    <submittedName>
        <fullName evidence="3">Terminal beta-(1-&gt;2)-arabinofuranosyltransferase</fullName>
    </submittedName>
</protein>
<name>A0ABP8WFJ0_9PSEU</name>
<organism evidence="3 4">
    <name type="scientific">Pseudonocardia yuanmonensis</name>
    <dbReference type="NCBI Taxonomy" id="1095914"/>
    <lineage>
        <taxon>Bacteria</taxon>
        <taxon>Bacillati</taxon>
        <taxon>Actinomycetota</taxon>
        <taxon>Actinomycetes</taxon>
        <taxon>Pseudonocardiales</taxon>
        <taxon>Pseudonocardiaceae</taxon>
        <taxon>Pseudonocardia</taxon>
    </lineage>
</organism>
<keyword evidence="1" id="KW-0472">Membrane</keyword>
<feature type="transmembrane region" description="Helical" evidence="1">
    <location>
        <begin position="31"/>
        <end position="50"/>
    </location>
</feature>
<feature type="transmembrane region" description="Helical" evidence="1">
    <location>
        <begin position="318"/>
        <end position="340"/>
    </location>
</feature>
<evidence type="ECO:0000256" key="1">
    <source>
        <dbReference type="SAM" id="Phobius"/>
    </source>
</evidence>
<reference evidence="4" key="1">
    <citation type="journal article" date="2019" name="Int. J. Syst. Evol. Microbiol.">
        <title>The Global Catalogue of Microorganisms (GCM) 10K type strain sequencing project: providing services to taxonomists for standard genome sequencing and annotation.</title>
        <authorList>
            <consortium name="The Broad Institute Genomics Platform"/>
            <consortium name="The Broad Institute Genome Sequencing Center for Infectious Disease"/>
            <person name="Wu L."/>
            <person name="Ma J."/>
        </authorList>
    </citation>
    <scope>NUCLEOTIDE SEQUENCE [LARGE SCALE GENOMIC DNA]</scope>
    <source>
        <strain evidence="4">JCM 18055</strain>
    </source>
</reference>
<dbReference type="EMBL" id="BAABIC010000007">
    <property type="protein sequence ID" value="GAA4688762.1"/>
    <property type="molecule type" value="Genomic_DNA"/>
</dbReference>
<feature type="transmembrane region" description="Helical" evidence="1">
    <location>
        <begin position="104"/>
        <end position="125"/>
    </location>
</feature>
<dbReference type="RefSeq" id="WP_345380702.1">
    <property type="nucleotide sequence ID" value="NZ_BAABIC010000007.1"/>
</dbReference>
<keyword evidence="1" id="KW-1133">Transmembrane helix</keyword>
<accession>A0ABP8WFJ0</accession>
<evidence type="ECO:0000313" key="3">
    <source>
        <dbReference type="EMBL" id="GAA4688762.1"/>
    </source>
</evidence>
<evidence type="ECO:0000313" key="4">
    <source>
        <dbReference type="Proteomes" id="UP001500325"/>
    </source>
</evidence>
<sequence>MRSRSIDTVAPVHHAPVGLPPARPDRRIRPGLWNGAVLVLLLGAFAALIWNRRWMSDDGLIVLRTVRNLLAGDGPVFNAGERVEANTSTLWTYLLAIPGLVPGISLNWAAVVLGLLLSVAGLGLAVDAARRLHRARTILPAGALVVLALPPFWDFGTSGLETGLITGWLGASWWLLVRRLQVRRGEVAGRTGSAVALAVVVGLAPLVRPDLALAGLLVAVAVVVLEWRRSVRRLLGLAAVAAVAPVGYEIFRMGYYGLLVPSTALAKEASDARWDQGGWYLLDLAQTYGLWFAGAGVLLVAVALLSRRGRTGPAPSGTRVATAVVALTPVIAGLLLGLYVTRVGGDFMHGRMLLPALFSLLLPVTAVPATRWALVPVLGTLVWAAFCLTSLRPAYGEHLGPHWIANERLYYVLLLGHPHPVTAEDYATHPRVAEGVARLAAAPGPSLAIVGNGDWYVYPADGGRSTLVWLNLGVAGELAPLDVRVLDGVGLVNPVAGHATGVPGGRIGHDKDLLPEWFLAEAGVRGDTGFVGPGFVDDARRALGCPATVEMLASYRDPLTADRFRQNLTGAVERTSYRYPRDAAAAAASCGA</sequence>